<accession>A0AAT9P3P6</accession>
<proteinExistence type="predicted"/>
<evidence type="ECO:0000313" key="1">
    <source>
        <dbReference type="EMBL" id="QYA32903.1"/>
    </source>
</evidence>
<dbReference type="AlphaFoldDB" id="A0AAT9P3P6"/>
<protein>
    <recommendedName>
        <fullName evidence="2">Polymer-forming cytoskeletal protein</fullName>
    </recommendedName>
</protein>
<organism evidence="1">
    <name type="scientific">Macrococcus psychrotolerans</name>
    <dbReference type="NCBI Taxonomy" id="3039389"/>
    <lineage>
        <taxon>Bacteria</taxon>
        <taxon>Bacillati</taxon>
        <taxon>Bacillota</taxon>
        <taxon>Bacilli</taxon>
        <taxon>Bacillales</taxon>
        <taxon>Staphylococcaceae</taxon>
        <taxon>Macrococcus</taxon>
    </lineage>
</organism>
<reference evidence="1" key="1">
    <citation type="submission" date="2021-07" db="EMBL/GenBank/DDBJ databases">
        <title>Prevalence and characterization of methicillin-resistant Macrococcus spp. in food producing animals and meat in Switzerland in 2019.</title>
        <authorList>
            <person name="Keller J.E."/>
            <person name="Schwendener S."/>
            <person name="Neuenschwander J."/>
            <person name="Overesch G."/>
            <person name="Perreten V."/>
        </authorList>
    </citation>
    <scope>NUCLEOTIDE SEQUENCE</scope>
    <source>
        <strain evidence="1">19Msa1099</strain>
    </source>
</reference>
<name>A0AAT9P3P6_9STAP</name>
<dbReference type="EMBL" id="CP079955">
    <property type="protein sequence ID" value="QYA32903.1"/>
    <property type="molecule type" value="Genomic_DNA"/>
</dbReference>
<evidence type="ECO:0008006" key="2">
    <source>
        <dbReference type="Google" id="ProtNLM"/>
    </source>
</evidence>
<sequence length="241" mass="25755">MMTTNLNINAMTTIAAGEYDEIKVTGIGSVTGDIKADLIKISGKMDAEGDISVRDFKVSGMTSIKGSLKADTMKTSGKTNIEGSIEGNDVHVSGMLDVEGNITGERLKVSGYLTVEGDIEVDHFECSGKIESDGLINAETINITLGNNCSAQEIGGKEITILDGKATENKGLFASLFIENKSGKLTCDLIEGDEIRLENVLCDVVRGKNIIIGKGCIIEKVEYTNTIEVIENATINEQIKI</sequence>
<gene>
    <name evidence="1" type="ORF">KYI10_00155</name>
</gene>